<protein>
    <recommendedName>
        <fullName evidence="1">Phytase-like domain-containing protein</fullName>
    </recommendedName>
</protein>
<dbReference type="Pfam" id="PF13449">
    <property type="entry name" value="Phytase-like"/>
    <property type="match status" value="1"/>
</dbReference>
<dbReference type="Proteomes" id="UP000234881">
    <property type="component" value="Unassembled WGS sequence"/>
</dbReference>
<proteinExistence type="predicted"/>
<comment type="caution">
    <text evidence="2">The sequence shown here is derived from an EMBL/GenBank/DDBJ whole genome shotgun (WGS) entry which is preliminary data.</text>
</comment>
<keyword evidence="3" id="KW-1185">Reference proteome</keyword>
<organism evidence="2 3">
    <name type="scientific">Cohaesibacter celericrescens</name>
    <dbReference type="NCBI Taxonomy" id="2067669"/>
    <lineage>
        <taxon>Bacteria</taxon>
        <taxon>Pseudomonadati</taxon>
        <taxon>Pseudomonadota</taxon>
        <taxon>Alphaproteobacteria</taxon>
        <taxon>Hyphomicrobiales</taxon>
        <taxon>Cohaesibacteraceae</taxon>
    </lineage>
</organism>
<evidence type="ECO:0000313" key="3">
    <source>
        <dbReference type="Proteomes" id="UP000234881"/>
    </source>
</evidence>
<reference evidence="2 3" key="1">
    <citation type="submission" date="2018-01" db="EMBL/GenBank/DDBJ databases">
        <title>The draft genome sequence of Cohaesibacter sp. H1304.</title>
        <authorList>
            <person name="Wang N.-N."/>
            <person name="Du Z.-J."/>
        </authorList>
    </citation>
    <scope>NUCLEOTIDE SEQUENCE [LARGE SCALE GENOMIC DNA]</scope>
    <source>
        <strain evidence="2 3">H1304</strain>
    </source>
</reference>
<feature type="domain" description="Phytase-like" evidence="1">
    <location>
        <begin position="115"/>
        <end position="362"/>
    </location>
</feature>
<name>A0A2N5XUA8_9HYPH</name>
<dbReference type="PIRSF" id="PIRSF031900">
    <property type="entry name" value="UCP031900"/>
    <property type="match status" value="1"/>
</dbReference>
<dbReference type="InterPro" id="IPR027372">
    <property type="entry name" value="Phytase-like_dom"/>
</dbReference>
<gene>
    <name evidence="2" type="ORF">C0081_06540</name>
</gene>
<dbReference type="InterPro" id="IPR014567">
    <property type="entry name" value="UCP031900"/>
</dbReference>
<accession>A0A2N5XUA8</accession>
<evidence type="ECO:0000259" key="1">
    <source>
        <dbReference type="Pfam" id="PF13449"/>
    </source>
</evidence>
<dbReference type="AlphaFoldDB" id="A0A2N5XUA8"/>
<evidence type="ECO:0000313" key="2">
    <source>
        <dbReference type="EMBL" id="PLW78102.1"/>
    </source>
</evidence>
<dbReference type="OrthoDB" id="9798693at2"/>
<sequence length="379" mass="40658">MIMLRPLQKDRSAASCGGARLVKFFDLIGKGCSIRGDMLRPVVFASCLLPIGLFSTAAISASEAISVLPQPAPKFQSIRVKSSPIDNFAGLGPSGHRLGKLIWVGGLELSSSEPLFGGFSDLAFLDQQRFMAVGDKGALFSARLVIDNGRPVGLDEARFRFIPGFSLKQPAWRRDAEGLAIVGNSAYVSFEGAARVLRYDIVNGEPSHVGKKIGLSEEIRKANRANSGLEAIAFTPATSAHAGSMVLISEAARKGRVLGWIRQGRRYIGFSLPQQDGLFVTAAAFTAGGDLVILERKVSLLGGLVIQIRRVRAVDFIAGDITRTDVLLRGTFLDGFDNMEGLAVQDLSDGSSLLSLISDDNFNSFQRTILLQFLLPAGT</sequence>
<dbReference type="EMBL" id="PKUQ01000011">
    <property type="protein sequence ID" value="PLW78102.1"/>
    <property type="molecule type" value="Genomic_DNA"/>
</dbReference>